<name>A0A653D4I6_CALMS</name>
<sequence>MQFHLLQQVLQDNHHHQRTKARKTSTTRNLQCKGHWGIYLCSRKFKKLHIMMPNCQVQVLLLQHQSSKIFHSVTVQQELATHYDPPSSSSSSTALNTRARKFAKVKPVFKPRSSNHRKQKPLMTMRIILFPLFLYRNHMRKEAQEHLSRKKGGSSDILKAQREPRKDGK</sequence>
<dbReference type="Proteomes" id="UP000410492">
    <property type="component" value="Unassembled WGS sequence"/>
</dbReference>
<dbReference type="EMBL" id="CAACVG010010125">
    <property type="protein sequence ID" value="VEN55089.1"/>
    <property type="molecule type" value="Genomic_DNA"/>
</dbReference>
<feature type="region of interest" description="Disordered" evidence="1">
    <location>
        <begin position="144"/>
        <end position="169"/>
    </location>
</feature>
<organism evidence="2 3">
    <name type="scientific">Callosobruchus maculatus</name>
    <name type="common">Southern cowpea weevil</name>
    <name type="synonym">Pulse bruchid</name>
    <dbReference type="NCBI Taxonomy" id="64391"/>
    <lineage>
        <taxon>Eukaryota</taxon>
        <taxon>Metazoa</taxon>
        <taxon>Ecdysozoa</taxon>
        <taxon>Arthropoda</taxon>
        <taxon>Hexapoda</taxon>
        <taxon>Insecta</taxon>
        <taxon>Pterygota</taxon>
        <taxon>Neoptera</taxon>
        <taxon>Endopterygota</taxon>
        <taxon>Coleoptera</taxon>
        <taxon>Polyphaga</taxon>
        <taxon>Cucujiformia</taxon>
        <taxon>Chrysomeloidea</taxon>
        <taxon>Chrysomelidae</taxon>
        <taxon>Bruchinae</taxon>
        <taxon>Bruchini</taxon>
        <taxon>Callosobruchus</taxon>
    </lineage>
</organism>
<evidence type="ECO:0000313" key="2">
    <source>
        <dbReference type="EMBL" id="VEN55089.1"/>
    </source>
</evidence>
<gene>
    <name evidence="2" type="ORF">CALMAC_LOCUS14366</name>
</gene>
<feature type="compositionally biased region" description="Basic and acidic residues" evidence="1">
    <location>
        <begin position="159"/>
        <end position="169"/>
    </location>
</feature>
<protein>
    <submittedName>
        <fullName evidence="2">Uncharacterized protein</fullName>
    </submittedName>
</protein>
<evidence type="ECO:0000313" key="3">
    <source>
        <dbReference type="Proteomes" id="UP000410492"/>
    </source>
</evidence>
<keyword evidence="3" id="KW-1185">Reference proteome</keyword>
<evidence type="ECO:0000256" key="1">
    <source>
        <dbReference type="SAM" id="MobiDB-lite"/>
    </source>
</evidence>
<proteinExistence type="predicted"/>
<dbReference type="AlphaFoldDB" id="A0A653D4I6"/>
<reference evidence="2 3" key="1">
    <citation type="submission" date="2019-01" db="EMBL/GenBank/DDBJ databases">
        <authorList>
            <person name="Sayadi A."/>
        </authorList>
    </citation>
    <scope>NUCLEOTIDE SEQUENCE [LARGE SCALE GENOMIC DNA]</scope>
</reference>
<accession>A0A653D4I6</accession>